<dbReference type="InterPro" id="IPR011009">
    <property type="entry name" value="Kinase-like_dom_sf"/>
</dbReference>
<dbReference type="Gene3D" id="1.25.40.10">
    <property type="entry name" value="Tetratricopeptide repeat domain"/>
    <property type="match status" value="1"/>
</dbReference>
<dbReference type="Gene3D" id="1.10.510.10">
    <property type="entry name" value="Transferase(Phosphotransferase) domain 1"/>
    <property type="match status" value="1"/>
</dbReference>
<protein>
    <submittedName>
        <fullName evidence="5">Kinase-like domain-containing protein</fullName>
    </submittedName>
</protein>
<proteinExistence type="predicted"/>
<sequence>MSYNNKSVGKNWIAEAISNEHINHYEFKDFDNVTRIGSGGFGEVYRANWKNPHNIFALKSLNDSTIEKFVYELKIQRKVNIHDNIIRFCGITTVDENNSSKKYMLVMEYADGGILREYLGKNFGSLAWNNKFEMARQLARAVSCLHNLDVIHRDLYSNNVLIHEGNVKLADFGLSKKIDDSITSKQCGVIPYIDPKKFCINKYSLNKKSDVYSIGVLLWEISSGQPPFKDKSEYYLVQNILNGLREKPIPNTPEGYIKIYSDCWKLEPDDRPDIHEVVARLEAPINTINKSSNDEVVTRLEESIDTIDESSDESLYESLNDHEKSNRVNPGIFYDWLRRLRYKTNGRLVLGDLYYLGIGIEIHKKKAYENYVDAAKEKTLYWFNEAAKQGNQDAINNVRRLKSSNLKSTLEYYSIMGKYNTSTENDY</sequence>
<dbReference type="PANTHER" id="PTHR44329:SF298">
    <property type="entry name" value="MIXED LINEAGE KINASE DOMAIN-LIKE PROTEIN"/>
    <property type="match status" value="1"/>
</dbReference>
<keyword evidence="5" id="KW-0418">Kinase</keyword>
<dbReference type="PROSITE" id="PS00107">
    <property type="entry name" value="PROTEIN_KINASE_ATP"/>
    <property type="match status" value="1"/>
</dbReference>
<evidence type="ECO:0000313" key="5">
    <source>
        <dbReference type="EMBL" id="GES91022.1"/>
    </source>
</evidence>
<dbReference type="Pfam" id="PF07714">
    <property type="entry name" value="PK_Tyr_Ser-Thr"/>
    <property type="match status" value="1"/>
</dbReference>
<dbReference type="SUPFAM" id="SSF56112">
    <property type="entry name" value="Protein kinase-like (PK-like)"/>
    <property type="match status" value="1"/>
</dbReference>
<dbReference type="InterPro" id="IPR017441">
    <property type="entry name" value="Protein_kinase_ATP_BS"/>
</dbReference>
<evidence type="ECO:0000256" key="2">
    <source>
        <dbReference type="ARBA" id="ARBA00022840"/>
    </source>
</evidence>
<dbReference type="EMBL" id="BLAL01000197">
    <property type="protein sequence ID" value="GES91022.1"/>
    <property type="molecule type" value="Genomic_DNA"/>
</dbReference>
<dbReference type="InterPro" id="IPR051681">
    <property type="entry name" value="Ser/Thr_Kinases-Pseudokinases"/>
</dbReference>
<dbReference type="InterPro" id="IPR011990">
    <property type="entry name" value="TPR-like_helical_dom_sf"/>
</dbReference>
<dbReference type="OrthoDB" id="4062651at2759"/>
<organism evidence="5 6">
    <name type="scientific">Rhizophagus clarus</name>
    <dbReference type="NCBI Taxonomy" id="94130"/>
    <lineage>
        <taxon>Eukaryota</taxon>
        <taxon>Fungi</taxon>
        <taxon>Fungi incertae sedis</taxon>
        <taxon>Mucoromycota</taxon>
        <taxon>Glomeromycotina</taxon>
        <taxon>Glomeromycetes</taxon>
        <taxon>Glomerales</taxon>
        <taxon>Glomeraceae</taxon>
        <taxon>Rhizophagus</taxon>
    </lineage>
</organism>
<dbReference type="InterPro" id="IPR001245">
    <property type="entry name" value="Ser-Thr/Tyr_kinase_cat_dom"/>
</dbReference>
<feature type="binding site" evidence="3">
    <location>
        <position position="59"/>
    </location>
    <ligand>
        <name>ATP</name>
        <dbReference type="ChEBI" id="CHEBI:30616"/>
    </ligand>
</feature>
<comment type="caution">
    <text evidence="5">The sequence shown here is derived from an EMBL/GenBank/DDBJ whole genome shotgun (WGS) entry which is preliminary data.</text>
</comment>
<name>A0A8H3LQX5_9GLOM</name>
<keyword evidence="1 3" id="KW-0547">Nucleotide-binding</keyword>
<evidence type="ECO:0000256" key="1">
    <source>
        <dbReference type="ARBA" id="ARBA00022741"/>
    </source>
</evidence>
<keyword evidence="2 3" id="KW-0067">ATP-binding</keyword>
<gene>
    <name evidence="5" type="ORF">RCL2_001785500</name>
</gene>
<evidence type="ECO:0000259" key="4">
    <source>
        <dbReference type="PROSITE" id="PS50011"/>
    </source>
</evidence>
<dbReference type="Proteomes" id="UP000615446">
    <property type="component" value="Unassembled WGS sequence"/>
</dbReference>
<feature type="domain" description="Protein kinase" evidence="4">
    <location>
        <begin position="30"/>
        <end position="285"/>
    </location>
</feature>
<dbReference type="PROSITE" id="PS50011">
    <property type="entry name" value="PROTEIN_KINASE_DOM"/>
    <property type="match status" value="1"/>
</dbReference>
<dbReference type="InterPro" id="IPR000719">
    <property type="entry name" value="Prot_kinase_dom"/>
</dbReference>
<dbReference type="PANTHER" id="PTHR44329">
    <property type="entry name" value="SERINE/THREONINE-PROTEIN KINASE TNNI3K-RELATED"/>
    <property type="match status" value="1"/>
</dbReference>
<keyword evidence="5" id="KW-0808">Transferase</keyword>
<evidence type="ECO:0000256" key="3">
    <source>
        <dbReference type="PROSITE-ProRule" id="PRU10141"/>
    </source>
</evidence>
<dbReference type="GO" id="GO:0004672">
    <property type="term" value="F:protein kinase activity"/>
    <property type="evidence" value="ECO:0007669"/>
    <property type="project" value="InterPro"/>
</dbReference>
<dbReference type="GO" id="GO:0097527">
    <property type="term" value="P:necroptotic signaling pathway"/>
    <property type="evidence" value="ECO:0007669"/>
    <property type="project" value="TreeGrafter"/>
</dbReference>
<reference evidence="5" key="1">
    <citation type="submission" date="2019-10" db="EMBL/GenBank/DDBJ databases">
        <title>Conservation and host-specific expression of non-tandemly repeated heterogenous ribosome RNA gene in arbuscular mycorrhizal fungi.</title>
        <authorList>
            <person name="Maeda T."/>
            <person name="Kobayashi Y."/>
            <person name="Nakagawa T."/>
            <person name="Ezawa T."/>
            <person name="Yamaguchi K."/>
            <person name="Bino T."/>
            <person name="Nishimoto Y."/>
            <person name="Shigenobu S."/>
            <person name="Kawaguchi M."/>
        </authorList>
    </citation>
    <scope>NUCLEOTIDE SEQUENCE</scope>
    <source>
        <strain evidence="5">HR1</strain>
    </source>
</reference>
<dbReference type="AlphaFoldDB" id="A0A8H3LQX5"/>
<evidence type="ECO:0000313" key="6">
    <source>
        <dbReference type="Proteomes" id="UP000615446"/>
    </source>
</evidence>
<dbReference type="GO" id="GO:0005524">
    <property type="term" value="F:ATP binding"/>
    <property type="evidence" value="ECO:0007669"/>
    <property type="project" value="UniProtKB-UniRule"/>
</dbReference>
<accession>A0A8H3LQX5</accession>
<dbReference type="PRINTS" id="PR00109">
    <property type="entry name" value="TYRKINASE"/>
</dbReference>